<dbReference type="CDD" id="cd06782">
    <property type="entry name" value="cpPDZ_CPP-like"/>
    <property type="match status" value="1"/>
</dbReference>
<organism evidence="8 9">
    <name type="scientific">Luteibaculum oceani</name>
    <dbReference type="NCBI Taxonomy" id="1294296"/>
    <lineage>
        <taxon>Bacteria</taxon>
        <taxon>Pseudomonadati</taxon>
        <taxon>Bacteroidota</taxon>
        <taxon>Flavobacteriia</taxon>
        <taxon>Flavobacteriales</taxon>
        <taxon>Luteibaculaceae</taxon>
        <taxon>Luteibaculum</taxon>
    </lineage>
</organism>
<dbReference type="Pfam" id="PF03572">
    <property type="entry name" value="Peptidase_S41"/>
    <property type="match status" value="1"/>
</dbReference>
<dbReference type="AlphaFoldDB" id="A0A5C6VJT9"/>
<dbReference type="InterPro" id="IPR005151">
    <property type="entry name" value="Tail-specific_protease"/>
</dbReference>
<dbReference type="NCBIfam" id="TIGR00225">
    <property type="entry name" value="prc"/>
    <property type="match status" value="1"/>
</dbReference>
<name>A0A5C6VJT9_9FLAO</name>
<dbReference type="EMBL" id="VORB01000001">
    <property type="protein sequence ID" value="TXC85149.1"/>
    <property type="molecule type" value="Genomic_DNA"/>
</dbReference>
<feature type="domain" description="PDZ" evidence="7">
    <location>
        <begin position="99"/>
        <end position="175"/>
    </location>
</feature>
<dbReference type="SMART" id="SM00245">
    <property type="entry name" value="TSPc"/>
    <property type="match status" value="1"/>
</dbReference>
<dbReference type="CDD" id="cd07560">
    <property type="entry name" value="Peptidase_S41_CPP"/>
    <property type="match status" value="1"/>
</dbReference>
<proteinExistence type="inferred from homology"/>
<keyword evidence="6" id="KW-0472">Membrane</keyword>
<dbReference type="PANTHER" id="PTHR32060">
    <property type="entry name" value="TAIL-SPECIFIC PROTEASE"/>
    <property type="match status" value="1"/>
</dbReference>
<dbReference type="GO" id="GO:0006508">
    <property type="term" value="P:proteolysis"/>
    <property type="evidence" value="ECO:0007669"/>
    <property type="project" value="UniProtKB-KW"/>
</dbReference>
<feature type="transmembrane region" description="Helical" evidence="6">
    <location>
        <begin position="7"/>
        <end position="27"/>
    </location>
</feature>
<evidence type="ECO:0000313" key="8">
    <source>
        <dbReference type="EMBL" id="TXC85149.1"/>
    </source>
</evidence>
<dbReference type="GO" id="GO:0008236">
    <property type="term" value="F:serine-type peptidase activity"/>
    <property type="evidence" value="ECO:0007669"/>
    <property type="project" value="UniProtKB-KW"/>
</dbReference>
<dbReference type="Gene3D" id="3.30.750.44">
    <property type="match status" value="1"/>
</dbReference>
<keyword evidence="6" id="KW-0812">Transmembrane</keyword>
<keyword evidence="6" id="KW-1133">Transmembrane helix</keyword>
<evidence type="ECO:0000256" key="3">
    <source>
        <dbReference type="ARBA" id="ARBA00022801"/>
    </source>
</evidence>
<keyword evidence="9" id="KW-1185">Reference proteome</keyword>
<gene>
    <name evidence="8" type="ORF">FRX97_00575</name>
</gene>
<accession>A0A5C6VJT9</accession>
<protein>
    <submittedName>
        <fullName evidence="8">S41 family peptidase</fullName>
    </submittedName>
</protein>
<keyword evidence="2 5" id="KW-0645">Protease</keyword>
<dbReference type="GO" id="GO:0030288">
    <property type="term" value="C:outer membrane-bounded periplasmic space"/>
    <property type="evidence" value="ECO:0007669"/>
    <property type="project" value="TreeGrafter"/>
</dbReference>
<evidence type="ECO:0000256" key="6">
    <source>
        <dbReference type="SAM" id="Phobius"/>
    </source>
</evidence>
<dbReference type="SUPFAM" id="SSF52096">
    <property type="entry name" value="ClpP/crotonase"/>
    <property type="match status" value="1"/>
</dbReference>
<dbReference type="GO" id="GO:0004175">
    <property type="term" value="F:endopeptidase activity"/>
    <property type="evidence" value="ECO:0007669"/>
    <property type="project" value="TreeGrafter"/>
</dbReference>
<sequence length="532" mass="59377">MKSLRFFLPLVFAATLILGVWMGFYLANNIGSKNIEFIIPTGSNNKLSRIINYIDENYVDTVAKERLIDKAIKTVLEELDPHSYYISKEDFNAINEPLEGNFEGIGIEFVVNKDTLHVVHTIAGGPSEQAGLIPGDQIIVVENDTIAGVGIKNSEVVKLLRGRKGSIVNIKVRRKGEDKLIPVEITRDEIPIKSVDAALGVNDTTGYIKISRFAKTTYEEFMGAMDSLSASHPNIQHLVIDLRNNGGGYLDAAIKICEQLLPKGKLIVYTQGKGNKREYFSKKEGKYQNIHLTVLINEFSASASEIVAGAIQDHDRGTIVGRRSFGKGLVQEQLSLKDNSALRLTVARYYTPTGRCIQKPYGGNIDYDEDYYLRYESGELFHRDSIKVTDSLKFTTPKGKIVYGGGGIIPDVFVPLDTTGNSEILSGFVYVGNMNAFGFNYANKQRKELEAMGLESFLNGFTIPDTIVDRMLKEISASKSQYKKLSADQKERINERFRGIVARHIWNSKGFYLNSLRRDTMLTSLGFFNEAP</sequence>
<dbReference type="OrthoDB" id="9812068at2"/>
<evidence type="ECO:0000256" key="1">
    <source>
        <dbReference type="ARBA" id="ARBA00009179"/>
    </source>
</evidence>
<keyword evidence="4 5" id="KW-0720">Serine protease</keyword>
<evidence type="ECO:0000256" key="2">
    <source>
        <dbReference type="ARBA" id="ARBA00022670"/>
    </source>
</evidence>
<dbReference type="InterPro" id="IPR029045">
    <property type="entry name" value="ClpP/crotonase-like_dom_sf"/>
</dbReference>
<comment type="similarity">
    <text evidence="1 5">Belongs to the peptidase S41A family.</text>
</comment>
<dbReference type="Pfam" id="PF13180">
    <property type="entry name" value="PDZ_2"/>
    <property type="match status" value="1"/>
</dbReference>
<comment type="caution">
    <text evidence="8">The sequence shown here is derived from an EMBL/GenBank/DDBJ whole genome shotgun (WGS) entry which is preliminary data.</text>
</comment>
<dbReference type="Proteomes" id="UP000321168">
    <property type="component" value="Unassembled WGS sequence"/>
</dbReference>
<dbReference type="InterPro" id="IPR036034">
    <property type="entry name" value="PDZ_sf"/>
</dbReference>
<evidence type="ECO:0000313" key="9">
    <source>
        <dbReference type="Proteomes" id="UP000321168"/>
    </source>
</evidence>
<dbReference type="SMART" id="SM00228">
    <property type="entry name" value="PDZ"/>
    <property type="match status" value="1"/>
</dbReference>
<dbReference type="PROSITE" id="PS50106">
    <property type="entry name" value="PDZ"/>
    <property type="match status" value="1"/>
</dbReference>
<dbReference type="RefSeq" id="WP_147012302.1">
    <property type="nucleotide sequence ID" value="NZ_VORB01000001.1"/>
</dbReference>
<evidence type="ECO:0000256" key="5">
    <source>
        <dbReference type="RuleBase" id="RU004404"/>
    </source>
</evidence>
<keyword evidence="3 5" id="KW-0378">Hydrolase</keyword>
<dbReference type="PANTHER" id="PTHR32060:SF30">
    <property type="entry name" value="CARBOXY-TERMINAL PROCESSING PROTEASE CTPA"/>
    <property type="match status" value="1"/>
</dbReference>
<dbReference type="Gene3D" id="3.90.226.10">
    <property type="entry name" value="2-enoyl-CoA Hydratase, Chain A, domain 1"/>
    <property type="match status" value="1"/>
</dbReference>
<dbReference type="GO" id="GO:0007165">
    <property type="term" value="P:signal transduction"/>
    <property type="evidence" value="ECO:0007669"/>
    <property type="project" value="TreeGrafter"/>
</dbReference>
<evidence type="ECO:0000259" key="7">
    <source>
        <dbReference type="PROSITE" id="PS50106"/>
    </source>
</evidence>
<dbReference type="Gene3D" id="2.30.42.10">
    <property type="match status" value="1"/>
</dbReference>
<reference evidence="8 9" key="1">
    <citation type="submission" date="2019-08" db="EMBL/GenBank/DDBJ databases">
        <title>Genome of Luteibaculum oceani JCM 18817.</title>
        <authorList>
            <person name="Bowman J.P."/>
        </authorList>
    </citation>
    <scope>NUCLEOTIDE SEQUENCE [LARGE SCALE GENOMIC DNA]</scope>
    <source>
        <strain evidence="8 9">JCM 18817</strain>
    </source>
</reference>
<dbReference type="InterPro" id="IPR001478">
    <property type="entry name" value="PDZ"/>
</dbReference>
<dbReference type="InterPro" id="IPR004447">
    <property type="entry name" value="Peptidase_S41A"/>
</dbReference>
<evidence type="ECO:0000256" key="4">
    <source>
        <dbReference type="ARBA" id="ARBA00022825"/>
    </source>
</evidence>
<dbReference type="SUPFAM" id="SSF50156">
    <property type="entry name" value="PDZ domain-like"/>
    <property type="match status" value="1"/>
</dbReference>